<dbReference type="RefSeq" id="WP_097441312.1">
    <property type="nucleotide sequence ID" value="NZ_NBWU01000001.1"/>
</dbReference>
<protein>
    <recommendedName>
        <fullName evidence="9">Alkaline phosphatase</fullName>
    </recommendedName>
</protein>
<dbReference type="Gene3D" id="3.30.1360.150">
    <property type="match status" value="1"/>
</dbReference>
<keyword evidence="3" id="KW-0732">Signal</keyword>
<name>A0A2A4GDF3_9FLAO</name>
<dbReference type="GO" id="GO:0004035">
    <property type="term" value="F:alkaline phosphatase activity"/>
    <property type="evidence" value="ECO:0007669"/>
    <property type="project" value="InterPro"/>
</dbReference>
<dbReference type="AlphaFoldDB" id="A0A2A4GDF3"/>
<evidence type="ECO:0000256" key="4">
    <source>
        <dbReference type="PIRNR" id="PIRNR031924"/>
    </source>
</evidence>
<evidence type="ECO:0000256" key="5">
    <source>
        <dbReference type="PIRSR" id="PIRSR031924-50"/>
    </source>
</evidence>
<evidence type="ECO:0000256" key="1">
    <source>
        <dbReference type="ARBA" id="ARBA00022553"/>
    </source>
</evidence>
<reference evidence="7 8" key="1">
    <citation type="submission" date="2017-04" db="EMBL/GenBank/DDBJ databases">
        <title>A new member of the family Flavobacteriaceae isolated from ascidians.</title>
        <authorList>
            <person name="Chen L."/>
        </authorList>
    </citation>
    <scope>NUCLEOTIDE SEQUENCE [LARGE SCALE GENOMIC DNA]</scope>
    <source>
        <strain evidence="7 8">HQA918</strain>
    </source>
</reference>
<proteinExistence type="predicted"/>
<dbReference type="InterPro" id="IPR017850">
    <property type="entry name" value="Alkaline_phosphatase_core_sf"/>
</dbReference>
<dbReference type="PIRSF" id="PIRSF031924">
    <property type="entry name" value="Pi-irrepressible_AP"/>
    <property type="match status" value="1"/>
</dbReference>
<dbReference type="CDD" id="cd16016">
    <property type="entry name" value="AP-SPAP"/>
    <property type="match status" value="1"/>
</dbReference>
<evidence type="ECO:0008006" key="9">
    <source>
        <dbReference type="Google" id="ProtNLM"/>
    </source>
</evidence>
<dbReference type="SUPFAM" id="SSF53649">
    <property type="entry name" value="Alkaline phosphatase-like"/>
    <property type="match status" value="1"/>
</dbReference>
<dbReference type="OrthoDB" id="9766127at2"/>
<dbReference type="Pfam" id="PF01663">
    <property type="entry name" value="Phosphodiest"/>
    <property type="match status" value="1"/>
</dbReference>
<dbReference type="PANTHER" id="PTHR10151">
    <property type="entry name" value="ECTONUCLEOTIDE PYROPHOSPHATASE/PHOSPHODIESTERASE"/>
    <property type="match status" value="1"/>
</dbReference>
<keyword evidence="8" id="KW-1185">Reference proteome</keyword>
<feature type="binding site" evidence="6">
    <location>
        <position position="95"/>
    </location>
    <ligand>
        <name>substrate</name>
    </ligand>
</feature>
<evidence type="ECO:0000256" key="6">
    <source>
        <dbReference type="PIRSR" id="PIRSR031924-51"/>
    </source>
</evidence>
<feature type="binding site" evidence="6">
    <location>
        <begin position="156"/>
        <end position="158"/>
    </location>
    <ligand>
        <name>substrate</name>
    </ligand>
</feature>
<feature type="active site" description="Phosphothreonine intermediate" evidence="5">
    <location>
        <position position="74"/>
    </location>
</feature>
<dbReference type="GO" id="GO:0046872">
    <property type="term" value="F:metal ion binding"/>
    <property type="evidence" value="ECO:0007669"/>
    <property type="project" value="UniProtKB-KW"/>
</dbReference>
<comment type="caution">
    <text evidence="7">The sequence shown here is derived from an EMBL/GenBank/DDBJ whole genome shotgun (WGS) entry which is preliminary data.</text>
</comment>
<accession>A0A2A4GDF3</accession>
<dbReference type="EMBL" id="NBWU01000001">
    <property type="protein sequence ID" value="PCE65782.1"/>
    <property type="molecule type" value="Genomic_DNA"/>
</dbReference>
<evidence type="ECO:0000313" key="7">
    <source>
        <dbReference type="EMBL" id="PCE65782.1"/>
    </source>
</evidence>
<dbReference type="Proteomes" id="UP000219559">
    <property type="component" value="Unassembled WGS sequence"/>
</dbReference>
<keyword evidence="1 5" id="KW-0597">Phosphoprotein</keyword>
<dbReference type="InterPro" id="IPR026263">
    <property type="entry name" value="Alkaline_phosphatase_prok"/>
</dbReference>
<dbReference type="Gene3D" id="3.40.720.10">
    <property type="entry name" value="Alkaline Phosphatase, subunit A"/>
    <property type="match status" value="1"/>
</dbReference>
<gene>
    <name evidence="7" type="ORF">B7P33_00300</name>
</gene>
<organism evidence="7 8">
    <name type="scientific">Sediminicola luteus</name>
    <dbReference type="NCBI Taxonomy" id="319238"/>
    <lineage>
        <taxon>Bacteria</taxon>
        <taxon>Pseudomonadati</taxon>
        <taxon>Bacteroidota</taxon>
        <taxon>Flavobacteriia</taxon>
        <taxon>Flavobacteriales</taxon>
        <taxon>Flavobacteriaceae</taxon>
        <taxon>Sediminicola</taxon>
    </lineage>
</organism>
<evidence type="ECO:0000256" key="3">
    <source>
        <dbReference type="ARBA" id="ARBA00022729"/>
    </source>
</evidence>
<dbReference type="InterPro" id="IPR002591">
    <property type="entry name" value="Phosphodiest/P_Trfase"/>
</dbReference>
<dbReference type="PANTHER" id="PTHR10151:SF120">
    <property type="entry name" value="BIS(5'-ADENOSYL)-TRIPHOSPHATASE"/>
    <property type="match status" value="1"/>
</dbReference>
<sequence>MKRFLVAILIFWGIQIQAQFDRPLKLVVFVVVDQMRYDYVDRFWEQYTDKGFKTLVGQGFNYRNTHYNYAPTRTAPGHASLLTGTTPSRHGITSNNWFDKEERIAISPIADSATIGIGTLEKRPSVSPKKLLASTVNDELKLALGAKAKVIGLGLKDRAAVLTAGHMADAAYWFSGSKVVSSSYYMRTLPEWVVSFNAAARGWQYMKGGWDLLLPSENYPKIRQDDRSFEKGIVAGRNQFPYDFKKSDLEHIAATPFGNSLLTDLAITCIESEGLGQTDRTDFLTIGYSATDYIGHRYGAGSLEIMDTYLRLDRDLGRLLAVLDNKVGRKNYVLVLTADHAGMHNAGYLQTEKYHAGFTYKKQLSKGLDTHLESIFGISDLVLRLRDEQVYLDFKKAAQHGVKKNELVGHVKKWLVQFPGIRAVYTKTELLEGSFRAGSVRDMLQRGIHPKRTGDIFFLHEPGWQSQYLVANHGTPYTQDTHVPHIWFGGPVSAGQSVAKKSITDIAPTLSFMLRVPLPNAADGQPLIELFE</sequence>
<evidence type="ECO:0000313" key="8">
    <source>
        <dbReference type="Proteomes" id="UP000219559"/>
    </source>
</evidence>
<keyword evidence="2 4" id="KW-0479">Metal-binding</keyword>
<evidence type="ECO:0000256" key="2">
    <source>
        <dbReference type="ARBA" id="ARBA00022723"/>
    </source>
</evidence>